<feature type="transmembrane region" description="Helical" evidence="1">
    <location>
        <begin position="143"/>
        <end position="167"/>
    </location>
</feature>
<keyword evidence="3" id="KW-1185">Reference proteome</keyword>
<feature type="transmembrane region" description="Helical" evidence="1">
    <location>
        <begin position="70"/>
        <end position="90"/>
    </location>
</feature>
<evidence type="ECO:0000313" key="2">
    <source>
        <dbReference type="EMBL" id="MCL9684872.1"/>
    </source>
</evidence>
<keyword evidence="1" id="KW-0472">Membrane</keyword>
<name>A0A9X2D243_9GAMM</name>
<feature type="transmembrane region" description="Helical" evidence="1">
    <location>
        <begin position="46"/>
        <end position="63"/>
    </location>
</feature>
<accession>A0A9X2D243</accession>
<keyword evidence="1" id="KW-0812">Transmembrane</keyword>
<evidence type="ECO:0000256" key="1">
    <source>
        <dbReference type="SAM" id="Phobius"/>
    </source>
</evidence>
<reference evidence="2" key="1">
    <citation type="submission" date="2021-11" db="EMBL/GenBank/DDBJ databases">
        <title>Legionella maioricencis sp. nov., a new species isolated from hot water samples in Mallorca.</title>
        <authorList>
            <person name="Crespi S."/>
            <person name="Drasar V."/>
            <person name="Salva-Serra F."/>
            <person name="Jaen-Luchoro D."/>
            <person name="Pineiro-Iglesias B."/>
            <person name="Aliaga F."/>
            <person name="Fernandez-Juarez V."/>
            <person name="Coll G."/>
            <person name="Moore E.R.B."/>
            <person name="Bennasar-Figueras A."/>
        </authorList>
    </citation>
    <scope>NUCLEOTIDE SEQUENCE</scope>
    <source>
        <strain evidence="2">HCPI-6</strain>
    </source>
</reference>
<sequence length="309" mass="36639">MFISQLKDKIVAYDKFGEHRINGLKALFVLELLFFFNFIYTVNNPYFYFFYVPITAFTAELIGNTLEEKYLFLFFTIMGTALSIFLFGVLSVYKTFFAFFVFFYSALLYYIVIHKLKRMLPLVPVILSLAVYSLIYVNSDNNFYIALNHVLQIIVAMLVIFLGLFIFPKTYYLSIWRRAFYQVVVNLETLSKKICEEEVKTIPIFSGIIVMERYSKMLSKKIKYYSIIKITLLAFELIMSISYLASFQKKIKIQYIKIFHHYLIILRNACLKKEKIVLKPQELALFNETHELRVLYRLILSWNYVCADL</sequence>
<dbReference type="Proteomes" id="UP001139721">
    <property type="component" value="Unassembled WGS sequence"/>
</dbReference>
<comment type="caution">
    <text evidence="2">The sequence shown here is derived from an EMBL/GenBank/DDBJ whole genome shotgun (WGS) entry which is preliminary data.</text>
</comment>
<protein>
    <submittedName>
        <fullName evidence="2">FUSC family protein</fullName>
    </submittedName>
</protein>
<feature type="transmembrane region" description="Helical" evidence="1">
    <location>
        <begin position="21"/>
        <end position="40"/>
    </location>
</feature>
<dbReference type="RefSeq" id="WP_250424417.1">
    <property type="nucleotide sequence ID" value="NZ_JAJKBJ010000015.1"/>
</dbReference>
<dbReference type="AlphaFoldDB" id="A0A9X2D243"/>
<proteinExistence type="predicted"/>
<organism evidence="2 3">
    <name type="scientific">Legionella maioricensis</name>
    <dbReference type="NCBI Taxonomy" id="2896528"/>
    <lineage>
        <taxon>Bacteria</taxon>
        <taxon>Pseudomonadati</taxon>
        <taxon>Pseudomonadota</taxon>
        <taxon>Gammaproteobacteria</taxon>
        <taxon>Legionellales</taxon>
        <taxon>Legionellaceae</taxon>
        <taxon>Legionella</taxon>
    </lineage>
</organism>
<feature type="transmembrane region" description="Helical" evidence="1">
    <location>
        <begin position="96"/>
        <end position="112"/>
    </location>
</feature>
<feature type="transmembrane region" description="Helical" evidence="1">
    <location>
        <begin position="119"/>
        <end position="137"/>
    </location>
</feature>
<dbReference type="EMBL" id="JAJKBJ010000015">
    <property type="protein sequence ID" value="MCL9684872.1"/>
    <property type="molecule type" value="Genomic_DNA"/>
</dbReference>
<feature type="transmembrane region" description="Helical" evidence="1">
    <location>
        <begin position="224"/>
        <end position="245"/>
    </location>
</feature>
<evidence type="ECO:0000313" key="3">
    <source>
        <dbReference type="Proteomes" id="UP001139721"/>
    </source>
</evidence>
<gene>
    <name evidence="2" type="ORF">LOX96_12270</name>
</gene>
<keyword evidence="1" id="KW-1133">Transmembrane helix</keyword>